<accession>A0A6I3NBS0</accession>
<evidence type="ECO:0000256" key="7">
    <source>
        <dbReference type="ARBA" id="ARBA00022989"/>
    </source>
</evidence>
<dbReference type="NCBIfam" id="TIGR00797">
    <property type="entry name" value="matE"/>
    <property type="match status" value="1"/>
</dbReference>
<comment type="subcellular location">
    <subcellularLocation>
        <location evidence="1">Cell membrane</location>
        <topology evidence="1">Multi-pass membrane protein</topology>
    </subcellularLocation>
</comment>
<comment type="caution">
    <text evidence="10">The sequence shown here is derived from an EMBL/GenBank/DDBJ whole genome shotgun (WGS) entry which is preliminary data.</text>
</comment>
<evidence type="ECO:0000256" key="6">
    <source>
        <dbReference type="ARBA" id="ARBA00022692"/>
    </source>
</evidence>
<dbReference type="EMBL" id="WMQV01000006">
    <property type="protein sequence ID" value="MTL93716.1"/>
    <property type="molecule type" value="Genomic_DNA"/>
</dbReference>
<name>A0A6I3NBS0_9FIRM</name>
<organism evidence="10">
    <name type="scientific">Turicibacter sanguinis</name>
    <dbReference type="NCBI Taxonomy" id="154288"/>
    <lineage>
        <taxon>Bacteria</taxon>
        <taxon>Bacillati</taxon>
        <taxon>Bacillota</taxon>
        <taxon>Erysipelotrichia</taxon>
        <taxon>Erysipelotrichales</taxon>
        <taxon>Turicibacteraceae</taxon>
        <taxon>Turicibacter</taxon>
    </lineage>
</organism>
<sequence length="428" mass="46929">MNCTIPTMIMMVFLSLYTIIDGIFVSRFVGQAALSAINITLPLSTLTWGVAIMFATGGSAIVAKKLGEGKTLEAKQNFTLIVICSTIIGIVLMLIELIFLDPIIKSLGATDTLFSYCKEYISIITFFAPVAILKSLFDYFMVTANNPKLGLINTLIGGFSNMILDYVFIVILKMGIAGAALATVIGMLIPSIIGIIYFLNKKNYLHFEKPVFDAKVLLQSASNGSSEMVTNLSSGVTTLLFNLMMINYLGEDGVAAMTIVLYAQFLLISIYLGFSSGAAPLISYSYGEQNSNELKQLIRYSYGFILVASITTFILSFILAPSIIQIFTGDTGDVYQMTLDGFNLFSISFLTVGINTFASAMFTAFSNGKISVLISTMRTLVLVIIGITILPLFLEVNGIWLTIPFAEIITLFISIFFTLRYRHQYQYA</sequence>
<keyword evidence="7" id="KW-1133">Transmembrane helix</keyword>
<dbReference type="PANTHER" id="PTHR43823">
    <property type="entry name" value="SPORULATION PROTEIN YKVU"/>
    <property type="match status" value="1"/>
</dbReference>
<dbReference type="InterPro" id="IPR048279">
    <property type="entry name" value="MdtK-like"/>
</dbReference>
<evidence type="ECO:0000256" key="1">
    <source>
        <dbReference type="ARBA" id="ARBA00004651"/>
    </source>
</evidence>
<evidence type="ECO:0000256" key="2">
    <source>
        <dbReference type="ARBA" id="ARBA00008417"/>
    </source>
</evidence>
<comment type="similarity">
    <text evidence="2">Belongs to the multi antimicrobial extrusion (MATE) (TC 2.A.66.1) family. MepA subfamily.</text>
</comment>
<dbReference type="GO" id="GO:0046677">
    <property type="term" value="P:response to antibiotic"/>
    <property type="evidence" value="ECO:0007669"/>
    <property type="project" value="UniProtKB-KW"/>
</dbReference>
<keyword evidence="8" id="KW-0472">Membrane</keyword>
<evidence type="ECO:0000256" key="8">
    <source>
        <dbReference type="ARBA" id="ARBA00023136"/>
    </source>
</evidence>
<evidence type="ECO:0000256" key="9">
    <source>
        <dbReference type="ARBA" id="ARBA00023251"/>
    </source>
</evidence>
<keyword evidence="9" id="KW-0046">Antibiotic resistance</keyword>
<keyword evidence="4" id="KW-0813">Transport</keyword>
<dbReference type="GO" id="GO:0015297">
    <property type="term" value="F:antiporter activity"/>
    <property type="evidence" value="ECO:0007669"/>
    <property type="project" value="InterPro"/>
</dbReference>
<evidence type="ECO:0000256" key="4">
    <source>
        <dbReference type="ARBA" id="ARBA00022448"/>
    </source>
</evidence>
<dbReference type="GO" id="GO:0005886">
    <property type="term" value="C:plasma membrane"/>
    <property type="evidence" value="ECO:0007669"/>
    <property type="project" value="UniProtKB-SubCell"/>
</dbReference>
<gene>
    <name evidence="10" type="ORF">GMA64_04175</name>
</gene>
<dbReference type="Pfam" id="PF01554">
    <property type="entry name" value="MatE"/>
    <property type="match status" value="2"/>
</dbReference>
<reference evidence="10" key="1">
    <citation type="journal article" date="2019" name="Nat. Med.">
        <title>A library of human gut bacterial isolates paired with longitudinal multiomics data enables mechanistic microbiome research.</title>
        <authorList>
            <person name="Poyet M."/>
            <person name="Groussin M."/>
            <person name="Gibbons S.M."/>
            <person name="Avila-Pacheco J."/>
            <person name="Jiang X."/>
            <person name="Kearney S.M."/>
            <person name="Perrotta A.R."/>
            <person name="Berdy B."/>
            <person name="Zhao S."/>
            <person name="Lieberman T.D."/>
            <person name="Swanson P.K."/>
            <person name="Smith M."/>
            <person name="Roesemann S."/>
            <person name="Alexander J.E."/>
            <person name="Rich S.A."/>
            <person name="Livny J."/>
            <person name="Vlamakis H."/>
            <person name="Clish C."/>
            <person name="Bullock K."/>
            <person name="Deik A."/>
            <person name="Scott J."/>
            <person name="Pierce K.A."/>
            <person name="Xavier R.J."/>
            <person name="Alm E.J."/>
        </authorList>
    </citation>
    <scope>NUCLEOTIDE SEQUENCE</scope>
    <source>
        <strain evidence="10">BIOML-A179</strain>
    </source>
</reference>
<evidence type="ECO:0000256" key="5">
    <source>
        <dbReference type="ARBA" id="ARBA00022475"/>
    </source>
</evidence>
<evidence type="ECO:0000313" key="10">
    <source>
        <dbReference type="EMBL" id="MTL93716.1"/>
    </source>
</evidence>
<dbReference type="InterPro" id="IPR002528">
    <property type="entry name" value="MATE_fam"/>
</dbReference>
<protein>
    <recommendedName>
        <fullName evidence="3">Multidrug export protein MepA</fullName>
    </recommendedName>
</protein>
<evidence type="ECO:0000256" key="3">
    <source>
        <dbReference type="ARBA" id="ARBA00022106"/>
    </source>
</evidence>
<keyword evidence="6" id="KW-0812">Transmembrane</keyword>
<dbReference type="InterPro" id="IPR051327">
    <property type="entry name" value="MATE_MepA_subfamily"/>
</dbReference>
<dbReference type="PANTHER" id="PTHR43823:SF3">
    <property type="entry name" value="MULTIDRUG EXPORT PROTEIN MEPA"/>
    <property type="match status" value="1"/>
</dbReference>
<dbReference type="InterPro" id="IPR045070">
    <property type="entry name" value="MATE_MepA-like"/>
</dbReference>
<keyword evidence="5" id="KW-1003">Cell membrane</keyword>
<dbReference type="CDD" id="cd13143">
    <property type="entry name" value="MATE_MepA_like"/>
    <property type="match status" value="1"/>
</dbReference>
<proteinExistence type="inferred from homology"/>
<dbReference type="GO" id="GO:0042910">
    <property type="term" value="F:xenobiotic transmembrane transporter activity"/>
    <property type="evidence" value="ECO:0007669"/>
    <property type="project" value="InterPro"/>
</dbReference>
<dbReference type="PIRSF" id="PIRSF006603">
    <property type="entry name" value="DinF"/>
    <property type="match status" value="1"/>
</dbReference>
<dbReference type="AlphaFoldDB" id="A0A6I3NBS0"/>